<comment type="catalytic activity">
    <reaction evidence="1">
        <text>ATP + protein L-histidine = ADP + protein N-phospho-L-histidine.</text>
        <dbReference type="EC" id="2.7.13.3"/>
    </reaction>
</comment>
<comment type="subcellular location">
    <subcellularLocation>
        <location evidence="2">Membrane</location>
    </subcellularLocation>
</comment>
<dbReference type="EMBL" id="CP002770">
    <property type="protein sequence ID" value="AEG15592.1"/>
    <property type="molecule type" value="Genomic_DNA"/>
</dbReference>
<evidence type="ECO:0000256" key="10">
    <source>
        <dbReference type="ARBA" id="ARBA00023012"/>
    </source>
</evidence>
<comment type="similarity">
    <text evidence="3">In the N-terminal section; belongs to the phytochrome family.</text>
</comment>
<evidence type="ECO:0000256" key="9">
    <source>
        <dbReference type="ARBA" id="ARBA00022840"/>
    </source>
</evidence>
<keyword evidence="11 14" id="KW-0472">Membrane</keyword>
<evidence type="ECO:0000256" key="12">
    <source>
        <dbReference type="ARBA" id="ARBA00023306"/>
    </source>
</evidence>
<keyword evidence="9" id="KW-0067">ATP-binding</keyword>
<dbReference type="InterPro" id="IPR004358">
    <property type="entry name" value="Sig_transdc_His_kin-like_C"/>
</dbReference>
<evidence type="ECO:0000256" key="8">
    <source>
        <dbReference type="ARBA" id="ARBA00022777"/>
    </source>
</evidence>
<evidence type="ECO:0000256" key="1">
    <source>
        <dbReference type="ARBA" id="ARBA00000085"/>
    </source>
</evidence>
<organism evidence="16 17">
    <name type="scientific">Desulfofundulus kuznetsovii (strain DSM 6115 / VKM B-1805 / 17)</name>
    <name type="common">Desulfotomaculum kuznetsovii</name>
    <dbReference type="NCBI Taxonomy" id="760568"/>
    <lineage>
        <taxon>Bacteria</taxon>
        <taxon>Bacillati</taxon>
        <taxon>Bacillota</taxon>
        <taxon>Clostridia</taxon>
        <taxon>Eubacteriales</taxon>
        <taxon>Peptococcaceae</taxon>
        <taxon>Desulfofundulus</taxon>
    </lineage>
</organism>
<keyword evidence="14" id="KW-1133">Transmembrane helix</keyword>
<dbReference type="Pfam" id="PF00512">
    <property type="entry name" value="HisKA"/>
    <property type="match status" value="1"/>
</dbReference>
<dbReference type="PROSITE" id="PS50109">
    <property type="entry name" value="HIS_KIN"/>
    <property type="match status" value="1"/>
</dbReference>
<feature type="domain" description="Histidine kinase" evidence="15">
    <location>
        <begin position="258"/>
        <end position="486"/>
    </location>
</feature>
<proteinExistence type="inferred from homology"/>
<dbReference type="PANTHER" id="PTHR43047">
    <property type="entry name" value="TWO-COMPONENT HISTIDINE PROTEIN KINASE"/>
    <property type="match status" value="1"/>
</dbReference>
<dbReference type="SMART" id="SM00387">
    <property type="entry name" value="HATPase_c"/>
    <property type="match status" value="1"/>
</dbReference>
<dbReference type="InterPro" id="IPR007891">
    <property type="entry name" value="CHASE3"/>
</dbReference>
<evidence type="ECO:0000313" key="16">
    <source>
        <dbReference type="EMBL" id="AEG15592.1"/>
    </source>
</evidence>
<evidence type="ECO:0000256" key="3">
    <source>
        <dbReference type="ARBA" id="ARBA00006402"/>
    </source>
</evidence>
<keyword evidence="14" id="KW-0812">Transmembrane</keyword>
<keyword evidence="10" id="KW-0902">Two-component regulatory system</keyword>
<evidence type="ECO:0000256" key="6">
    <source>
        <dbReference type="ARBA" id="ARBA00022679"/>
    </source>
</evidence>
<dbReference type="InterPro" id="IPR036890">
    <property type="entry name" value="HATPase_C_sf"/>
</dbReference>
<keyword evidence="7" id="KW-0547">Nucleotide-binding</keyword>
<dbReference type="Proteomes" id="UP000009229">
    <property type="component" value="Chromosome"/>
</dbReference>
<evidence type="ECO:0000256" key="13">
    <source>
        <dbReference type="ARBA" id="ARBA00074306"/>
    </source>
</evidence>
<keyword evidence="5" id="KW-0597">Phosphoprotein</keyword>
<dbReference type="CDD" id="cd19410">
    <property type="entry name" value="HK9-like_sensor"/>
    <property type="match status" value="1"/>
</dbReference>
<keyword evidence="17" id="KW-1185">Reference proteome</keyword>
<evidence type="ECO:0000256" key="14">
    <source>
        <dbReference type="SAM" id="Phobius"/>
    </source>
</evidence>
<dbReference type="SMART" id="SM00388">
    <property type="entry name" value="HisKA"/>
    <property type="match status" value="1"/>
</dbReference>
<dbReference type="RefSeq" id="WP_013823106.1">
    <property type="nucleotide sequence ID" value="NC_015573.1"/>
</dbReference>
<dbReference type="PRINTS" id="PR00344">
    <property type="entry name" value="BCTRLSENSOR"/>
</dbReference>
<dbReference type="Gene3D" id="3.30.565.10">
    <property type="entry name" value="Histidine kinase-like ATPase, C-terminal domain"/>
    <property type="match status" value="1"/>
</dbReference>
<dbReference type="GO" id="GO:0000155">
    <property type="term" value="F:phosphorelay sensor kinase activity"/>
    <property type="evidence" value="ECO:0007669"/>
    <property type="project" value="InterPro"/>
</dbReference>
<dbReference type="EC" id="2.7.13.3" evidence="4"/>
<dbReference type="FunFam" id="1.10.287.130:FF:000038">
    <property type="entry name" value="Sensory transduction histidine kinase"/>
    <property type="match status" value="1"/>
</dbReference>
<keyword evidence="6" id="KW-0808">Transferase</keyword>
<dbReference type="InterPro" id="IPR003594">
    <property type="entry name" value="HATPase_dom"/>
</dbReference>
<dbReference type="GO" id="GO:0009927">
    <property type="term" value="F:histidine phosphotransfer kinase activity"/>
    <property type="evidence" value="ECO:0007669"/>
    <property type="project" value="TreeGrafter"/>
</dbReference>
<protein>
    <recommendedName>
        <fullName evidence="13">Circadian input-output histidine kinase CikA</fullName>
        <ecNumber evidence="4">2.7.13.3</ecNumber>
    </recommendedName>
</protein>
<sequence>MGKMFSFLKKPSSLLVFTVSLYILVIAGLTTWLQVEMNQLADNYYAVGKESYRLLFEVEKVKTLLLEMETGERGYLLTGEKRFLKPYNSGKAEIEKHFSALVASLEPESPPWHICREIQSSVRNWVEQVVEPNIALRQKLDSSRLNPAEFEIIRREEKGGEMMDGLLSKISRLEEDLLNAQEQRLARIYALHRRLVREIYLSTGASVLAIFTLGVMLFRRLQVIEENNVKLTEQEEHLRFMVSELEAASRLKSEFLASMSHELRTPLNAIIGFAQVLQKQYYGPLTEKQSTYVEYILTSGQHLLSLINDILDLSKIEAGKMELDLSPVSIHEVIQNSLLMVRERAKRHGITLSWQVAEDVPQVTADERKMKQIIYNLLTNAVKFTPEGGSVRVTARLAADGGEKAAGSYVEISVTDTGIGIPLSEQERIFEPFVQLESGHARQYEGTGLGLALVRRLVELHGGRIRVYSEGEGKGSTFSFTLPVERQDGGDAQ</sequence>
<reference evidence="17" key="1">
    <citation type="submission" date="2011-05" db="EMBL/GenBank/DDBJ databases">
        <title>Complete sequence of Desulfotomaculum kuznetsovii DSM 6115.</title>
        <authorList>
            <person name="Lucas S."/>
            <person name="Han J."/>
            <person name="Lapidus A."/>
            <person name="Cheng J.-F."/>
            <person name="Goodwin L."/>
            <person name="Pitluck S."/>
            <person name="Peters L."/>
            <person name="Mikhailova N."/>
            <person name="Lu M."/>
            <person name="Saunders E."/>
            <person name="Han C."/>
            <person name="Tapia R."/>
            <person name="Land M."/>
            <person name="Hauser L."/>
            <person name="Kyrpides N."/>
            <person name="Ivanova N."/>
            <person name="Pagani I."/>
            <person name="Nazina T."/>
            <person name="Ivanova A."/>
            <person name="Parshina S."/>
            <person name="Kuever J."/>
            <person name="Muyzer G."/>
            <person name="Plugge C."/>
            <person name="Stams A."/>
            <person name="Woyke T."/>
        </authorList>
    </citation>
    <scope>NUCLEOTIDE SEQUENCE [LARGE SCALE GENOMIC DNA]</scope>
    <source>
        <strain evidence="17">DSM 6115 / VKM B-1805 / 17</strain>
    </source>
</reference>
<name>A0AAU8PIQ4_DESK7</name>
<dbReference type="Gene3D" id="1.10.287.130">
    <property type="match status" value="1"/>
</dbReference>
<evidence type="ECO:0000259" key="15">
    <source>
        <dbReference type="PROSITE" id="PS50109"/>
    </source>
</evidence>
<evidence type="ECO:0000256" key="2">
    <source>
        <dbReference type="ARBA" id="ARBA00004370"/>
    </source>
</evidence>
<evidence type="ECO:0000256" key="11">
    <source>
        <dbReference type="ARBA" id="ARBA00023136"/>
    </source>
</evidence>
<dbReference type="CDD" id="cd00082">
    <property type="entry name" value="HisKA"/>
    <property type="match status" value="1"/>
</dbReference>
<dbReference type="GO" id="GO:0005886">
    <property type="term" value="C:plasma membrane"/>
    <property type="evidence" value="ECO:0007669"/>
    <property type="project" value="TreeGrafter"/>
</dbReference>
<dbReference type="CDD" id="cd16922">
    <property type="entry name" value="HATPase_EvgS-ArcB-TorS-like"/>
    <property type="match status" value="1"/>
</dbReference>
<gene>
    <name evidence="16" type="ordered locus">Desku_2036</name>
</gene>
<feature type="transmembrane region" description="Helical" evidence="14">
    <location>
        <begin position="12"/>
        <end position="33"/>
    </location>
</feature>
<evidence type="ECO:0000256" key="5">
    <source>
        <dbReference type="ARBA" id="ARBA00022553"/>
    </source>
</evidence>
<dbReference type="InterPro" id="IPR036097">
    <property type="entry name" value="HisK_dim/P_sf"/>
</dbReference>
<dbReference type="Pfam" id="PF02518">
    <property type="entry name" value="HATPase_c"/>
    <property type="match status" value="1"/>
</dbReference>
<dbReference type="SUPFAM" id="SSF55874">
    <property type="entry name" value="ATPase domain of HSP90 chaperone/DNA topoisomerase II/histidine kinase"/>
    <property type="match status" value="1"/>
</dbReference>
<dbReference type="FunFam" id="3.30.565.10:FF:000010">
    <property type="entry name" value="Sensor histidine kinase RcsC"/>
    <property type="match status" value="1"/>
</dbReference>
<keyword evidence="12" id="KW-0131">Cell cycle</keyword>
<evidence type="ECO:0000256" key="4">
    <source>
        <dbReference type="ARBA" id="ARBA00012438"/>
    </source>
</evidence>
<evidence type="ECO:0000256" key="7">
    <source>
        <dbReference type="ARBA" id="ARBA00022741"/>
    </source>
</evidence>
<dbReference type="Pfam" id="PF05227">
    <property type="entry name" value="CHASE3"/>
    <property type="match status" value="1"/>
</dbReference>
<dbReference type="PANTHER" id="PTHR43047:SF63">
    <property type="entry name" value="HISTIDINE KINASE"/>
    <property type="match status" value="1"/>
</dbReference>
<dbReference type="InterPro" id="IPR005467">
    <property type="entry name" value="His_kinase_dom"/>
</dbReference>
<dbReference type="AlphaFoldDB" id="A0AAU8PIQ4"/>
<accession>A0AAU8PIQ4</accession>
<dbReference type="KEGG" id="dku:Desku_2036"/>
<dbReference type="SUPFAM" id="SSF47384">
    <property type="entry name" value="Homodimeric domain of signal transducing histidine kinase"/>
    <property type="match status" value="1"/>
</dbReference>
<keyword evidence="8 16" id="KW-0418">Kinase</keyword>
<evidence type="ECO:0000313" key="17">
    <source>
        <dbReference type="Proteomes" id="UP000009229"/>
    </source>
</evidence>
<dbReference type="InterPro" id="IPR003661">
    <property type="entry name" value="HisK_dim/P_dom"/>
</dbReference>
<dbReference type="GO" id="GO:0005524">
    <property type="term" value="F:ATP binding"/>
    <property type="evidence" value="ECO:0007669"/>
    <property type="project" value="UniProtKB-KW"/>
</dbReference>